<sequence>MCRNIVDETGFRDLGPGFEAQLQRDGFMPEVDVFAVVDDHDNDDDGNGDDGETDEDGGEKMMVVVTMLVLLITSDLEVIPTVGAFFRFPQ</sequence>
<protein>
    <submittedName>
        <fullName evidence="3">Uncharacterized protein</fullName>
    </submittedName>
</protein>
<feature type="compositionally biased region" description="Acidic residues" evidence="1">
    <location>
        <begin position="40"/>
        <end position="57"/>
    </location>
</feature>
<proteinExistence type="predicted"/>
<feature type="region of interest" description="Disordered" evidence="1">
    <location>
        <begin position="38"/>
        <end position="59"/>
    </location>
</feature>
<keyword evidence="4" id="KW-1185">Reference proteome</keyword>
<keyword evidence="2" id="KW-0472">Membrane</keyword>
<feature type="transmembrane region" description="Helical" evidence="2">
    <location>
        <begin position="61"/>
        <end position="86"/>
    </location>
</feature>
<gene>
    <name evidence="3" type="ORF">DPMN_022339</name>
</gene>
<evidence type="ECO:0000313" key="3">
    <source>
        <dbReference type="EMBL" id="KAH3898121.1"/>
    </source>
</evidence>
<name>A0A9D4NP93_DREPO</name>
<organism evidence="3 4">
    <name type="scientific">Dreissena polymorpha</name>
    <name type="common">Zebra mussel</name>
    <name type="synonym">Mytilus polymorpha</name>
    <dbReference type="NCBI Taxonomy" id="45954"/>
    <lineage>
        <taxon>Eukaryota</taxon>
        <taxon>Metazoa</taxon>
        <taxon>Spiralia</taxon>
        <taxon>Lophotrochozoa</taxon>
        <taxon>Mollusca</taxon>
        <taxon>Bivalvia</taxon>
        <taxon>Autobranchia</taxon>
        <taxon>Heteroconchia</taxon>
        <taxon>Euheterodonta</taxon>
        <taxon>Imparidentia</taxon>
        <taxon>Neoheterodontei</taxon>
        <taxon>Myida</taxon>
        <taxon>Dreissenoidea</taxon>
        <taxon>Dreissenidae</taxon>
        <taxon>Dreissena</taxon>
    </lineage>
</organism>
<reference evidence="3" key="1">
    <citation type="journal article" date="2019" name="bioRxiv">
        <title>The Genome of the Zebra Mussel, Dreissena polymorpha: A Resource for Invasive Species Research.</title>
        <authorList>
            <person name="McCartney M.A."/>
            <person name="Auch B."/>
            <person name="Kono T."/>
            <person name="Mallez S."/>
            <person name="Zhang Y."/>
            <person name="Obille A."/>
            <person name="Becker A."/>
            <person name="Abrahante J.E."/>
            <person name="Garbe J."/>
            <person name="Badalamenti J.P."/>
            <person name="Herman A."/>
            <person name="Mangelson H."/>
            <person name="Liachko I."/>
            <person name="Sullivan S."/>
            <person name="Sone E.D."/>
            <person name="Koren S."/>
            <person name="Silverstein K.A.T."/>
            <person name="Beckman K.B."/>
            <person name="Gohl D.M."/>
        </authorList>
    </citation>
    <scope>NUCLEOTIDE SEQUENCE</scope>
    <source>
        <strain evidence="3">Duluth1</strain>
        <tissue evidence="3">Whole animal</tissue>
    </source>
</reference>
<accession>A0A9D4NP93</accession>
<keyword evidence="2" id="KW-0812">Transmembrane</keyword>
<evidence type="ECO:0000256" key="2">
    <source>
        <dbReference type="SAM" id="Phobius"/>
    </source>
</evidence>
<dbReference type="EMBL" id="JAIWYP010000001">
    <property type="protein sequence ID" value="KAH3898121.1"/>
    <property type="molecule type" value="Genomic_DNA"/>
</dbReference>
<keyword evidence="2" id="KW-1133">Transmembrane helix</keyword>
<evidence type="ECO:0000313" key="4">
    <source>
        <dbReference type="Proteomes" id="UP000828390"/>
    </source>
</evidence>
<comment type="caution">
    <text evidence="3">The sequence shown here is derived from an EMBL/GenBank/DDBJ whole genome shotgun (WGS) entry which is preliminary data.</text>
</comment>
<dbReference type="Proteomes" id="UP000828390">
    <property type="component" value="Unassembled WGS sequence"/>
</dbReference>
<evidence type="ECO:0000256" key="1">
    <source>
        <dbReference type="SAM" id="MobiDB-lite"/>
    </source>
</evidence>
<dbReference type="AlphaFoldDB" id="A0A9D4NP93"/>
<reference evidence="3" key="2">
    <citation type="submission" date="2020-11" db="EMBL/GenBank/DDBJ databases">
        <authorList>
            <person name="McCartney M.A."/>
            <person name="Auch B."/>
            <person name="Kono T."/>
            <person name="Mallez S."/>
            <person name="Becker A."/>
            <person name="Gohl D.M."/>
            <person name="Silverstein K.A.T."/>
            <person name="Koren S."/>
            <person name="Bechman K.B."/>
            <person name="Herman A."/>
            <person name="Abrahante J.E."/>
            <person name="Garbe J."/>
        </authorList>
    </citation>
    <scope>NUCLEOTIDE SEQUENCE</scope>
    <source>
        <strain evidence="3">Duluth1</strain>
        <tissue evidence="3">Whole animal</tissue>
    </source>
</reference>